<keyword evidence="2" id="KW-0472">Membrane</keyword>
<dbReference type="AlphaFoldDB" id="A0AAV6VWJ1"/>
<feature type="transmembrane region" description="Helical" evidence="2">
    <location>
        <begin position="111"/>
        <end position="138"/>
    </location>
</feature>
<gene>
    <name evidence="3" type="ORF">JTE90_000532</name>
</gene>
<keyword evidence="2" id="KW-0812">Transmembrane</keyword>
<name>A0AAV6VWJ1_9ARAC</name>
<accession>A0AAV6VWJ1</accession>
<reference evidence="3 4" key="1">
    <citation type="journal article" date="2022" name="Nat. Ecol. Evol.">
        <title>A masculinizing supergene underlies an exaggerated male reproductive morph in a spider.</title>
        <authorList>
            <person name="Hendrickx F."/>
            <person name="De Corte Z."/>
            <person name="Sonet G."/>
            <person name="Van Belleghem S.M."/>
            <person name="Kostlbacher S."/>
            <person name="Vangestel C."/>
        </authorList>
    </citation>
    <scope>NUCLEOTIDE SEQUENCE [LARGE SCALE GENOMIC DNA]</scope>
    <source>
        <strain evidence="3">W744_W776</strain>
    </source>
</reference>
<dbReference type="EMBL" id="JAFNEN010000015">
    <property type="protein sequence ID" value="KAG8200450.1"/>
    <property type="molecule type" value="Genomic_DNA"/>
</dbReference>
<organism evidence="3 4">
    <name type="scientific">Oedothorax gibbosus</name>
    <dbReference type="NCBI Taxonomy" id="931172"/>
    <lineage>
        <taxon>Eukaryota</taxon>
        <taxon>Metazoa</taxon>
        <taxon>Ecdysozoa</taxon>
        <taxon>Arthropoda</taxon>
        <taxon>Chelicerata</taxon>
        <taxon>Arachnida</taxon>
        <taxon>Araneae</taxon>
        <taxon>Araneomorphae</taxon>
        <taxon>Entelegynae</taxon>
        <taxon>Araneoidea</taxon>
        <taxon>Linyphiidae</taxon>
        <taxon>Erigoninae</taxon>
        <taxon>Oedothorax</taxon>
    </lineage>
</organism>
<keyword evidence="2" id="KW-1133">Transmembrane helix</keyword>
<evidence type="ECO:0000256" key="1">
    <source>
        <dbReference type="SAM" id="MobiDB-lite"/>
    </source>
</evidence>
<sequence length="281" mass="31525">MSKRSTSKASRSSSSRSAGSAPFPTSVSSLPSTASDASGSATNLMPSIAGLLERIDTAVKQQPKSTWRPASAPETRQQPDSSKSARTLLQENATNVMLARSRIEAGRRGPLYFLSVPGLIRILEVLLAVIHIAIFGFYCTHYERVINIIIPPFFLVHSREQFFMMANYHSLMGNMAIILTGLFSSKSNTSLISSLYPLIYDFLQSLTLSASSASVLIFYFRYPIEIERMMPDGANYKKALMFTGMFLAILHFISIIYDWNVYMKRVKIKENERENREEYDA</sequence>
<feature type="transmembrane region" description="Helical" evidence="2">
    <location>
        <begin position="240"/>
        <end position="259"/>
    </location>
</feature>
<feature type="transmembrane region" description="Helical" evidence="2">
    <location>
        <begin position="195"/>
        <end position="220"/>
    </location>
</feature>
<feature type="region of interest" description="Disordered" evidence="1">
    <location>
        <begin position="1"/>
        <end position="41"/>
    </location>
</feature>
<dbReference type="Proteomes" id="UP000827092">
    <property type="component" value="Unassembled WGS sequence"/>
</dbReference>
<keyword evidence="4" id="KW-1185">Reference proteome</keyword>
<proteinExistence type="predicted"/>
<evidence type="ECO:0000313" key="3">
    <source>
        <dbReference type="EMBL" id="KAG8200450.1"/>
    </source>
</evidence>
<feature type="transmembrane region" description="Helical" evidence="2">
    <location>
        <begin position="162"/>
        <end position="183"/>
    </location>
</feature>
<feature type="region of interest" description="Disordered" evidence="1">
    <location>
        <begin position="62"/>
        <end position="86"/>
    </location>
</feature>
<comment type="caution">
    <text evidence="3">The sequence shown here is derived from an EMBL/GenBank/DDBJ whole genome shotgun (WGS) entry which is preliminary data.</text>
</comment>
<protein>
    <submittedName>
        <fullName evidence="3">Uncharacterized protein</fullName>
    </submittedName>
</protein>
<feature type="compositionally biased region" description="Polar residues" evidence="1">
    <location>
        <begin position="23"/>
        <end position="41"/>
    </location>
</feature>
<feature type="compositionally biased region" description="Polar residues" evidence="1">
    <location>
        <begin position="74"/>
        <end position="86"/>
    </location>
</feature>
<evidence type="ECO:0000313" key="4">
    <source>
        <dbReference type="Proteomes" id="UP000827092"/>
    </source>
</evidence>
<feature type="compositionally biased region" description="Low complexity" evidence="1">
    <location>
        <begin position="7"/>
        <end position="21"/>
    </location>
</feature>
<evidence type="ECO:0000256" key="2">
    <source>
        <dbReference type="SAM" id="Phobius"/>
    </source>
</evidence>